<dbReference type="InParanoid" id="U2DRW0"/>
<dbReference type="PANTHER" id="PTHR11575:SF6">
    <property type="entry name" value="2',3'-CYCLIC-NUCLEOTIDE 2'-PHOSPHODIESTERASE_3'-NUCLEOTIDASE"/>
    <property type="match status" value="1"/>
</dbReference>
<dbReference type="InterPro" id="IPR006179">
    <property type="entry name" value="5_nucleotidase/apyrase"/>
</dbReference>
<dbReference type="SUPFAM" id="SSF56300">
    <property type="entry name" value="Metallo-dependent phosphatases"/>
    <property type="match status" value="1"/>
</dbReference>
<evidence type="ECO:0000259" key="4">
    <source>
        <dbReference type="Pfam" id="PF02872"/>
    </source>
</evidence>
<dbReference type="InterPro" id="IPR006146">
    <property type="entry name" value="5'-Nucleotdase_CS"/>
</dbReference>
<dbReference type="GO" id="GO:0046872">
    <property type="term" value="F:metal ion binding"/>
    <property type="evidence" value="ECO:0007669"/>
    <property type="project" value="InterPro"/>
</dbReference>
<dbReference type="Pfam" id="PF00149">
    <property type="entry name" value="Metallophos"/>
    <property type="match status" value="1"/>
</dbReference>
<dbReference type="GO" id="GO:0009166">
    <property type="term" value="P:nucleotide catabolic process"/>
    <property type="evidence" value="ECO:0007669"/>
    <property type="project" value="InterPro"/>
</dbReference>
<name>U2DRW0_9MOLU</name>
<dbReference type="PANTHER" id="PTHR11575">
    <property type="entry name" value="5'-NUCLEOTIDASE-RELATED"/>
    <property type="match status" value="1"/>
</dbReference>
<evidence type="ECO:0000313" key="5">
    <source>
        <dbReference type="EMBL" id="ERJ11307.1"/>
    </source>
</evidence>
<comment type="caution">
    <text evidence="5">The sequence shown here is derived from an EMBL/GenBank/DDBJ whole genome shotgun (WGS) entry which is preliminary data.</text>
</comment>
<reference evidence="5 6" key="1">
    <citation type="journal article" date="2011" name="J. Bacteriol.">
        <title>Genome sequence of Haloplasma contractile, an unusual contractile bacterium from a deep-sea anoxic brine lake.</title>
        <authorList>
            <person name="Antunes A."/>
            <person name="Alam I."/>
            <person name="El Dorry H."/>
            <person name="Siam R."/>
            <person name="Robertson A."/>
            <person name="Bajic V.B."/>
            <person name="Stingl U."/>
        </authorList>
    </citation>
    <scope>NUCLEOTIDE SEQUENCE [LARGE SCALE GENOMIC DNA]</scope>
    <source>
        <strain evidence="5 6">SSD-17B</strain>
    </source>
</reference>
<comment type="similarity">
    <text evidence="2">Belongs to the 5'-nucleotidase family.</text>
</comment>
<dbReference type="GO" id="GO:0030288">
    <property type="term" value="C:outer membrane-bounded periplasmic space"/>
    <property type="evidence" value="ECO:0007669"/>
    <property type="project" value="TreeGrafter"/>
</dbReference>
<dbReference type="STRING" id="1033810.HLPCO_002609"/>
<dbReference type="InterPro" id="IPR004843">
    <property type="entry name" value="Calcineurin-like_PHP"/>
</dbReference>
<keyword evidence="1" id="KW-0732">Signal</keyword>
<dbReference type="InterPro" id="IPR036907">
    <property type="entry name" value="5'-Nucleotdase_C_sf"/>
</dbReference>
<dbReference type="PRINTS" id="PR01607">
    <property type="entry name" value="APYRASEFAMLY"/>
</dbReference>
<dbReference type="InterPro" id="IPR008334">
    <property type="entry name" value="5'-Nucleotdase_C"/>
</dbReference>
<dbReference type="AlphaFoldDB" id="U2DRW0"/>
<dbReference type="OrthoDB" id="9775118at2"/>
<proteinExistence type="inferred from homology"/>
<sequence>MTFTLSVLSTTDLHGSVTSKRYSDNSEGNFGLAKIASLIKKERSKNPTLLIDNGDTIQGNALTYYDANIGGHNDQTPIAKVLNELNYDACVIGNHEFNYGLDYLKRYMTSLQCPTLSCNIKKKTGDFFASPYIIKNMDDGPKIAIIGATTHYIPNWEKPATIESLTFLDAYQSVKDTAKYIKGEHNVDCMIVAYHGGIEKDLKTGEPLAPLTGENQGYKMLEEIDEIDILLTGHQHRILNDDDAFGKAVTQGGSNGEVLSKIEIEFEKINDKWMLKDKSTCLMKCDHETIDQGIINLITPLEEKTQVWLDQTIGQVTNGELLINDPFKARLDKHKIVTLLNQIQMEISGADLSLVALGNYIKGFPKNITMRDVISTYIYPNTLCVLEVSGASLKEALEKTSEYFTVHNGEIKVSDAYLYPKPQHYNYDLYDGITYTIDLNEPVGRRIKDLTYKNHSLDMDQMYQVVMNNYRASGGGDYTMFKESNLIKEINTDMVEVITNYIRKHKQIDVPDIKNINIIY</sequence>
<organism evidence="5 6">
    <name type="scientific">Haloplasma contractile SSD-17B</name>
    <dbReference type="NCBI Taxonomy" id="1033810"/>
    <lineage>
        <taxon>Bacteria</taxon>
        <taxon>Bacillati</taxon>
        <taxon>Mycoplasmatota</taxon>
        <taxon>Mollicutes</taxon>
        <taxon>Haloplasmatales</taxon>
        <taxon>Haloplasmataceae</taxon>
        <taxon>Haloplasma</taxon>
    </lineage>
</organism>
<evidence type="ECO:0000256" key="2">
    <source>
        <dbReference type="RuleBase" id="RU362119"/>
    </source>
</evidence>
<evidence type="ECO:0000313" key="6">
    <source>
        <dbReference type="Proteomes" id="UP000005707"/>
    </source>
</evidence>
<protein>
    <submittedName>
        <fullName evidence="5">2'3'-cyclic-nucleotide 2'-phosphodiesterase protein</fullName>
        <ecNumber evidence="5">3.1.4.16</ecNumber>
    </submittedName>
</protein>
<dbReference type="PROSITE" id="PS00786">
    <property type="entry name" value="5_NUCLEOTIDASE_2"/>
    <property type="match status" value="1"/>
</dbReference>
<dbReference type="Gene3D" id="3.60.21.10">
    <property type="match status" value="1"/>
</dbReference>
<dbReference type="GO" id="GO:0000166">
    <property type="term" value="F:nucleotide binding"/>
    <property type="evidence" value="ECO:0007669"/>
    <property type="project" value="UniProtKB-KW"/>
</dbReference>
<dbReference type="FunCoup" id="U2DRW0">
    <property type="interactions" value="46"/>
</dbReference>
<dbReference type="EC" id="3.1.4.16" evidence="5"/>
<reference evidence="5 6" key="2">
    <citation type="journal article" date="2013" name="PLoS ONE">
        <title>INDIGO - INtegrated Data Warehouse of MIcrobial GenOmes with Examples from the Red Sea Extremophiles.</title>
        <authorList>
            <person name="Alam I."/>
            <person name="Antunes A."/>
            <person name="Kamau A.A."/>
            <person name="Ba Alawi W."/>
            <person name="Kalkatawi M."/>
            <person name="Stingl U."/>
            <person name="Bajic V.B."/>
        </authorList>
    </citation>
    <scope>NUCLEOTIDE SEQUENCE [LARGE SCALE GENOMIC DNA]</scope>
    <source>
        <strain evidence="5 6">SSD-17B</strain>
    </source>
</reference>
<keyword evidence="2 5" id="KW-0378">Hydrolase</keyword>
<dbReference type="Proteomes" id="UP000005707">
    <property type="component" value="Unassembled WGS sequence"/>
</dbReference>
<dbReference type="eggNOG" id="COG0737">
    <property type="taxonomic scope" value="Bacteria"/>
</dbReference>
<dbReference type="EMBL" id="AFNU02000012">
    <property type="protein sequence ID" value="ERJ11307.1"/>
    <property type="molecule type" value="Genomic_DNA"/>
</dbReference>
<dbReference type="InterPro" id="IPR029052">
    <property type="entry name" value="Metallo-depent_PP-like"/>
</dbReference>
<feature type="domain" description="5'-Nucleotidase C-terminal" evidence="4">
    <location>
        <begin position="327"/>
        <end position="483"/>
    </location>
</feature>
<accession>U2DRW0</accession>
<dbReference type="Pfam" id="PF02872">
    <property type="entry name" value="5_nucleotid_C"/>
    <property type="match status" value="1"/>
</dbReference>
<feature type="domain" description="Calcineurin-like phosphoesterase" evidence="3">
    <location>
        <begin position="7"/>
        <end position="237"/>
    </location>
</feature>
<dbReference type="RefSeq" id="WP_008827267.1">
    <property type="nucleotide sequence ID" value="NZ_AFNU02000012.1"/>
</dbReference>
<evidence type="ECO:0000259" key="3">
    <source>
        <dbReference type="Pfam" id="PF00149"/>
    </source>
</evidence>
<evidence type="ECO:0000256" key="1">
    <source>
        <dbReference type="ARBA" id="ARBA00022729"/>
    </source>
</evidence>
<dbReference type="GO" id="GO:0008663">
    <property type="term" value="F:2',3'-cyclic-nucleotide 2'-phosphodiesterase activity"/>
    <property type="evidence" value="ECO:0007669"/>
    <property type="project" value="UniProtKB-EC"/>
</dbReference>
<gene>
    <name evidence="5" type="ORF">HLPCO_002609</name>
</gene>
<keyword evidence="2" id="KW-0547">Nucleotide-binding</keyword>
<dbReference type="Gene3D" id="3.90.780.10">
    <property type="entry name" value="5'-Nucleotidase, C-terminal domain"/>
    <property type="match status" value="1"/>
</dbReference>
<keyword evidence="6" id="KW-1185">Reference proteome</keyword>
<dbReference type="SUPFAM" id="SSF55816">
    <property type="entry name" value="5'-nucleotidase (syn. UDP-sugar hydrolase), C-terminal domain"/>
    <property type="match status" value="1"/>
</dbReference>